<feature type="transmembrane region" description="Helical" evidence="1">
    <location>
        <begin position="20"/>
        <end position="38"/>
    </location>
</feature>
<keyword evidence="1" id="KW-0812">Transmembrane</keyword>
<dbReference type="Proteomes" id="UP000277671">
    <property type="component" value="Unassembled WGS sequence"/>
</dbReference>
<dbReference type="Pfam" id="PF06772">
    <property type="entry name" value="LtrA"/>
    <property type="match status" value="1"/>
</dbReference>
<name>A0A495JGZ9_9ACTN</name>
<accession>A0A495JGZ9</accession>
<feature type="transmembrane region" description="Helical" evidence="1">
    <location>
        <begin position="50"/>
        <end position="71"/>
    </location>
</feature>
<evidence type="ECO:0000313" key="2">
    <source>
        <dbReference type="EMBL" id="RKR88163.1"/>
    </source>
</evidence>
<proteinExistence type="predicted"/>
<sequence>MATGGARVTASTSEDAQRPAFLELFFDLVYVAALLGLATKLGDKMSWASIGQTMTLLLAFTMIWALTAWAGNRFDPTQPLIQPLVLGVMAASLLLAAAIPDAYGDRSLLFAITYVTIHLTSSFYYGVIERHGPSATRGRRVFFWESIAGVGWIVGALLGGTSQGVLWATAVGIEYLGAAFGWPVPRAGRSRSQEWRLIGERISERYRQFVIIALGVSLFVTGKAFGETKTQRIDQAWAVLVVFTITVLMWRIYIYRAGELMTIAMFRSANLHRIGHLAAAVHVVIVAGIVITAGTCQLVIEHPLGRTPPHWIPALLGGPALFLLGRGLLDYVVFGRVSRSRLVGLVLLAAVVPTTPLIPPIAITIIDLVILALIATANLLSTRKHPREPNPPVLGDPS</sequence>
<feature type="transmembrane region" description="Helical" evidence="1">
    <location>
        <begin position="341"/>
        <end position="358"/>
    </location>
</feature>
<gene>
    <name evidence="2" type="ORF">BDK92_2470</name>
</gene>
<keyword evidence="3" id="KW-1185">Reference proteome</keyword>
<reference evidence="2 3" key="1">
    <citation type="submission" date="2018-10" db="EMBL/GenBank/DDBJ databases">
        <title>Sequencing the genomes of 1000 actinobacteria strains.</title>
        <authorList>
            <person name="Klenk H.-P."/>
        </authorList>
    </citation>
    <scope>NUCLEOTIDE SEQUENCE [LARGE SCALE GENOMIC DNA]</scope>
    <source>
        <strain evidence="2 3">DSM 45175</strain>
    </source>
</reference>
<evidence type="ECO:0000313" key="3">
    <source>
        <dbReference type="Proteomes" id="UP000277671"/>
    </source>
</evidence>
<dbReference type="RefSeq" id="WP_121156816.1">
    <property type="nucleotide sequence ID" value="NZ_RBKT01000001.1"/>
</dbReference>
<feature type="transmembrane region" description="Helical" evidence="1">
    <location>
        <begin position="206"/>
        <end position="225"/>
    </location>
</feature>
<organism evidence="2 3">
    <name type="scientific">Micromonospora pisi</name>
    <dbReference type="NCBI Taxonomy" id="589240"/>
    <lineage>
        <taxon>Bacteria</taxon>
        <taxon>Bacillati</taxon>
        <taxon>Actinomycetota</taxon>
        <taxon>Actinomycetes</taxon>
        <taxon>Micromonosporales</taxon>
        <taxon>Micromonosporaceae</taxon>
        <taxon>Micromonospora</taxon>
    </lineage>
</organism>
<keyword evidence="1" id="KW-0472">Membrane</keyword>
<dbReference type="AlphaFoldDB" id="A0A495JGZ9"/>
<feature type="transmembrane region" description="Helical" evidence="1">
    <location>
        <begin position="312"/>
        <end position="329"/>
    </location>
</feature>
<feature type="transmembrane region" description="Helical" evidence="1">
    <location>
        <begin position="274"/>
        <end position="300"/>
    </location>
</feature>
<feature type="transmembrane region" description="Helical" evidence="1">
    <location>
        <begin position="109"/>
        <end position="128"/>
    </location>
</feature>
<feature type="transmembrane region" description="Helical" evidence="1">
    <location>
        <begin position="237"/>
        <end position="254"/>
    </location>
</feature>
<feature type="transmembrane region" description="Helical" evidence="1">
    <location>
        <begin position="83"/>
        <end position="103"/>
    </location>
</feature>
<dbReference type="OrthoDB" id="7698234at2"/>
<feature type="transmembrane region" description="Helical" evidence="1">
    <location>
        <begin position="165"/>
        <end position="185"/>
    </location>
</feature>
<dbReference type="PANTHER" id="PTHR36840:SF1">
    <property type="entry name" value="BLL5714 PROTEIN"/>
    <property type="match status" value="1"/>
</dbReference>
<protein>
    <submittedName>
        <fullName evidence="2">Low temperature requirement protein LtrA</fullName>
    </submittedName>
</protein>
<dbReference type="EMBL" id="RBKT01000001">
    <property type="protein sequence ID" value="RKR88163.1"/>
    <property type="molecule type" value="Genomic_DNA"/>
</dbReference>
<dbReference type="PANTHER" id="PTHR36840">
    <property type="entry name" value="BLL5714 PROTEIN"/>
    <property type="match status" value="1"/>
</dbReference>
<feature type="transmembrane region" description="Helical" evidence="1">
    <location>
        <begin position="140"/>
        <end position="159"/>
    </location>
</feature>
<dbReference type="InterPro" id="IPR010640">
    <property type="entry name" value="Low_temperature_requirement_A"/>
</dbReference>
<keyword evidence="1" id="KW-1133">Transmembrane helix</keyword>
<evidence type="ECO:0000256" key="1">
    <source>
        <dbReference type="SAM" id="Phobius"/>
    </source>
</evidence>
<comment type="caution">
    <text evidence="2">The sequence shown here is derived from an EMBL/GenBank/DDBJ whole genome shotgun (WGS) entry which is preliminary data.</text>
</comment>